<organism evidence="1 2">
    <name type="scientific">Diploscapter pachys</name>
    <dbReference type="NCBI Taxonomy" id="2018661"/>
    <lineage>
        <taxon>Eukaryota</taxon>
        <taxon>Metazoa</taxon>
        <taxon>Ecdysozoa</taxon>
        <taxon>Nematoda</taxon>
        <taxon>Chromadorea</taxon>
        <taxon>Rhabditida</taxon>
        <taxon>Rhabditina</taxon>
        <taxon>Rhabditomorpha</taxon>
        <taxon>Rhabditoidea</taxon>
        <taxon>Rhabditidae</taxon>
        <taxon>Diploscapter</taxon>
    </lineage>
</organism>
<gene>
    <name evidence="1" type="ORF">WR25_22808</name>
</gene>
<keyword evidence="2" id="KW-1185">Reference proteome</keyword>
<dbReference type="InterPro" id="IPR039344">
    <property type="entry name" value="MBLAC1"/>
</dbReference>
<dbReference type="Proteomes" id="UP000218231">
    <property type="component" value="Unassembled WGS sequence"/>
</dbReference>
<dbReference type="EMBL" id="LIAE01010396">
    <property type="protein sequence ID" value="PAV61883.1"/>
    <property type="molecule type" value="Genomic_DNA"/>
</dbReference>
<dbReference type="OrthoDB" id="10250730at2759"/>
<protein>
    <recommendedName>
        <fullName evidence="3">Metallo-beta-lactamase domain-containing protein</fullName>
    </recommendedName>
</protein>
<dbReference type="SUPFAM" id="SSF56281">
    <property type="entry name" value="Metallo-hydrolase/oxidoreductase"/>
    <property type="match status" value="1"/>
</dbReference>
<reference evidence="1 2" key="1">
    <citation type="journal article" date="2017" name="Curr. Biol.">
        <title>Genome architecture and evolution of a unichromosomal asexual nematode.</title>
        <authorList>
            <person name="Fradin H."/>
            <person name="Zegar C."/>
            <person name="Gutwein M."/>
            <person name="Lucas J."/>
            <person name="Kovtun M."/>
            <person name="Corcoran D."/>
            <person name="Baugh L.R."/>
            <person name="Kiontke K."/>
            <person name="Gunsalus K."/>
            <person name="Fitch D.H."/>
            <person name="Piano F."/>
        </authorList>
    </citation>
    <scope>NUCLEOTIDE SEQUENCE [LARGE SCALE GENOMIC DNA]</scope>
    <source>
        <strain evidence="1">PF1309</strain>
    </source>
</reference>
<evidence type="ECO:0000313" key="2">
    <source>
        <dbReference type="Proteomes" id="UP000218231"/>
    </source>
</evidence>
<proteinExistence type="predicted"/>
<dbReference type="InterPro" id="IPR036866">
    <property type="entry name" value="RibonucZ/Hydroxyglut_hydro"/>
</dbReference>
<dbReference type="AlphaFoldDB" id="A0A2A2JJK7"/>
<evidence type="ECO:0000313" key="1">
    <source>
        <dbReference type="EMBL" id="PAV61883.1"/>
    </source>
</evidence>
<dbReference type="PANTHER" id="PTHR23200:SF51">
    <property type="entry name" value="METALLO-BETA-LACTAMASE DOMAIN-CONTAINING PROTEIN"/>
    <property type="match status" value="1"/>
</dbReference>
<comment type="caution">
    <text evidence="1">The sequence shown here is derived from an EMBL/GenBank/DDBJ whole genome shotgun (WGS) entry which is preliminary data.</text>
</comment>
<accession>A0A2A2JJK7</accession>
<sequence length="296" mass="33042">MEWVCCGTTELLIELLAGRTTTKIPLPDQWRYYPRNPYYDYNVVVRSASDSYFESKPKIVTTPAPQHPPIIHQKPRMNKLLPSVAVLQLLSGGFIQHGNFSESLRLSSNVVLVKDGPCYLVVNTGLPYQKNDIIKNLASAGATSTDVQFLIITSALPQFLGSLNLFQSAQLITEKHFVYRDHVLQGIIQEDVQIETCSRNTYLFATPGPTANSVTLIAKNVPSMGRVAIAGALFLHDDSITRIDDSFTWNAAKMIESRRKIICQVDWIVPAHSPPFPVSTALRHMAECHLLKYSQS</sequence>
<name>A0A2A2JJK7_9BILA</name>
<evidence type="ECO:0008006" key="3">
    <source>
        <dbReference type="Google" id="ProtNLM"/>
    </source>
</evidence>
<dbReference type="Gene3D" id="3.60.15.10">
    <property type="entry name" value="Ribonuclease Z/Hydroxyacylglutathione hydrolase-like"/>
    <property type="match status" value="1"/>
</dbReference>
<dbReference type="PANTHER" id="PTHR23200">
    <property type="entry name" value="METALLO-BETA-LACTAMASE DOMAIN-CONTAINING PROTEIN 1"/>
    <property type="match status" value="1"/>
</dbReference>